<dbReference type="InterPro" id="IPR015421">
    <property type="entry name" value="PyrdxlP-dep_Trfase_major"/>
</dbReference>
<dbReference type="EMBL" id="QSON01000004">
    <property type="protein sequence ID" value="RGJ05192.1"/>
    <property type="molecule type" value="Genomic_DNA"/>
</dbReference>
<dbReference type="InterPro" id="IPR000653">
    <property type="entry name" value="DegT/StrS_aminotransferase"/>
</dbReference>
<keyword evidence="6" id="KW-0032">Aminotransferase</keyword>
<dbReference type="SUPFAM" id="SSF53383">
    <property type="entry name" value="PLP-dependent transferases"/>
    <property type="match status" value="1"/>
</dbReference>
<proteinExistence type="inferred from homology"/>
<evidence type="ECO:0000256" key="1">
    <source>
        <dbReference type="ARBA" id="ARBA00022898"/>
    </source>
</evidence>
<dbReference type="Proteomes" id="UP000263014">
    <property type="component" value="Unassembled WGS sequence"/>
</dbReference>
<evidence type="ECO:0000256" key="5">
    <source>
        <dbReference type="RuleBase" id="RU004508"/>
    </source>
</evidence>
<organism evidence="6 7">
    <name type="scientific">Hungatella hathewayi</name>
    <dbReference type="NCBI Taxonomy" id="154046"/>
    <lineage>
        <taxon>Bacteria</taxon>
        <taxon>Bacillati</taxon>
        <taxon>Bacillota</taxon>
        <taxon>Clostridia</taxon>
        <taxon>Lachnospirales</taxon>
        <taxon>Lachnospiraceae</taxon>
        <taxon>Hungatella</taxon>
    </lineage>
</organism>
<dbReference type="RefSeq" id="WP_117631238.1">
    <property type="nucleotide sequence ID" value="NZ_CACRUH010000019.1"/>
</dbReference>
<name>A0A374P8K1_9FIRM</name>
<keyword evidence="6" id="KW-0808">Transferase</keyword>
<feature type="active site" description="Proton acceptor" evidence="3">
    <location>
        <position position="185"/>
    </location>
</feature>
<evidence type="ECO:0000313" key="7">
    <source>
        <dbReference type="Proteomes" id="UP000263014"/>
    </source>
</evidence>
<comment type="caution">
    <text evidence="6">The sequence shown here is derived from an EMBL/GenBank/DDBJ whole genome shotgun (WGS) entry which is preliminary data.</text>
</comment>
<evidence type="ECO:0000256" key="4">
    <source>
        <dbReference type="PIRSR" id="PIRSR000390-2"/>
    </source>
</evidence>
<reference evidence="6 7" key="1">
    <citation type="submission" date="2018-08" db="EMBL/GenBank/DDBJ databases">
        <title>A genome reference for cultivated species of the human gut microbiota.</title>
        <authorList>
            <person name="Zou Y."/>
            <person name="Xue W."/>
            <person name="Luo G."/>
        </authorList>
    </citation>
    <scope>NUCLEOTIDE SEQUENCE [LARGE SCALE GENOMIC DNA]</scope>
    <source>
        <strain evidence="6 7">TM09-12</strain>
    </source>
</reference>
<evidence type="ECO:0000256" key="3">
    <source>
        <dbReference type="PIRSR" id="PIRSR000390-1"/>
    </source>
</evidence>
<dbReference type="Gene3D" id="3.90.1150.10">
    <property type="entry name" value="Aspartate Aminotransferase, domain 1"/>
    <property type="match status" value="1"/>
</dbReference>
<dbReference type="InterPro" id="IPR015424">
    <property type="entry name" value="PyrdxlP-dep_Trfase"/>
</dbReference>
<dbReference type="Pfam" id="PF01041">
    <property type="entry name" value="DegT_DnrJ_EryC1"/>
    <property type="match status" value="1"/>
</dbReference>
<comment type="similarity">
    <text evidence="2 5">Belongs to the DegT/DnrJ/EryC1 family.</text>
</comment>
<sequence length="391" mass="43241">MIPSMNVVRQYESIREELDQAALEVLHSGSYILGESVERFQTEFADYCGTKYAIGVGNGTDALVIALRACGVKAGDEVITTAMSFFSTAESIAAVGAIPVFVDCTSDTYLMDTAQIEEKITEKTKAIIPVHLYGQCADMDVICSIAQKYKLKVIEDAAQAAGADYKGKKAGSMGDAGCISFFPTKNLGAAGDGGMIITSDEAIYKQCMALRVHGSGMNGYFTYGLQKGTDISQSEVDFNGNLPKYFNFVVGYNSRLDALQASILNVKLDYLDGWNERRRQIAAMYNEKITNQLVKKPFIAEYNTHIYYVYLLVTEKRDKLRKYLEDCGISSGVYFPVPLHLQKVFENLKYKKGDFPNAENIAENSLVIPMFPELTDEEIQSVIKTVNSYKG</sequence>
<dbReference type="PIRSF" id="PIRSF000390">
    <property type="entry name" value="PLP_StrS"/>
    <property type="match status" value="1"/>
</dbReference>
<evidence type="ECO:0000256" key="2">
    <source>
        <dbReference type="ARBA" id="ARBA00037999"/>
    </source>
</evidence>
<dbReference type="GO" id="GO:0000271">
    <property type="term" value="P:polysaccharide biosynthetic process"/>
    <property type="evidence" value="ECO:0007669"/>
    <property type="project" value="TreeGrafter"/>
</dbReference>
<dbReference type="PANTHER" id="PTHR30244">
    <property type="entry name" value="TRANSAMINASE"/>
    <property type="match status" value="1"/>
</dbReference>
<dbReference type="CDD" id="cd00616">
    <property type="entry name" value="AHBA_syn"/>
    <property type="match status" value="1"/>
</dbReference>
<protein>
    <submittedName>
        <fullName evidence="6">DegT/DnrJ/EryC1/StrS family aminotransferase</fullName>
    </submittedName>
</protein>
<dbReference type="InterPro" id="IPR015422">
    <property type="entry name" value="PyrdxlP-dep_Trfase_small"/>
</dbReference>
<feature type="modified residue" description="N6-(pyridoxal phosphate)lysine" evidence="4">
    <location>
        <position position="185"/>
    </location>
</feature>
<dbReference type="AlphaFoldDB" id="A0A374P8K1"/>
<dbReference type="Gene3D" id="3.40.640.10">
    <property type="entry name" value="Type I PLP-dependent aspartate aminotransferase-like (Major domain)"/>
    <property type="match status" value="1"/>
</dbReference>
<dbReference type="GO" id="GO:0008483">
    <property type="term" value="F:transaminase activity"/>
    <property type="evidence" value="ECO:0007669"/>
    <property type="project" value="UniProtKB-KW"/>
</dbReference>
<dbReference type="GO" id="GO:0030170">
    <property type="term" value="F:pyridoxal phosphate binding"/>
    <property type="evidence" value="ECO:0007669"/>
    <property type="project" value="TreeGrafter"/>
</dbReference>
<keyword evidence="1 4" id="KW-0663">Pyridoxal phosphate</keyword>
<evidence type="ECO:0000313" key="6">
    <source>
        <dbReference type="EMBL" id="RGJ05192.1"/>
    </source>
</evidence>
<dbReference type="PANTHER" id="PTHR30244:SF36">
    <property type="entry name" value="3-OXO-GLUCOSE-6-PHOSPHATE:GLUTAMATE AMINOTRANSFERASE"/>
    <property type="match status" value="1"/>
</dbReference>
<accession>A0A374P8K1</accession>
<gene>
    <name evidence="6" type="ORF">DXD79_09800</name>
</gene>